<dbReference type="Proteomes" id="UP001162480">
    <property type="component" value="Chromosome 2"/>
</dbReference>
<gene>
    <name evidence="1" type="ORF">OCTVUL_1B023693</name>
</gene>
<proteinExistence type="predicted"/>
<evidence type="ECO:0000313" key="2">
    <source>
        <dbReference type="Proteomes" id="UP001162480"/>
    </source>
</evidence>
<keyword evidence="2" id="KW-1185">Reference proteome</keyword>
<sequence length="105" mass="11951">MDSTSVRLERKSRILENAIVNGAGELAEFGLQFRLLETAMIELIKKKKEKKISKEDFSPGSGHQSISLVEHDKPCSDLWFTKYHDPKEVMSVQDTSLARDSNREV</sequence>
<protein>
    <submittedName>
        <fullName evidence="1">Uncharacterized protein</fullName>
    </submittedName>
</protein>
<accession>A0AA36EWZ6</accession>
<dbReference type="EMBL" id="OX597815">
    <property type="protein sequence ID" value="CAI9717351.1"/>
    <property type="molecule type" value="Genomic_DNA"/>
</dbReference>
<reference evidence="1" key="1">
    <citation type="submission" date="2023-08" db="EMBL/GenBank/DDBJ databases">
        <authorList>
            <person name="Alioto T."/>
            <person name="Alioto T."/>
            <person name="Gomez Garrido J."/>
        </authorList>
    </citation>
    <scope>NUCLEOTIDE SEQUENCE</scope>
</reference>
<dbReference type="AlphaFoldDB" id="A0AA36EWZ6"/>
<name>A0AA36EWZ6_OCTVU</name>
<organism evidence="1 2">
    <name type="scientific">Octopus vulgaris</name>
    <name type="common">Common octopus</name>
    <dbReference type="NCBI Taxonomy" id="6645"/>
    <lineage>
        <taxon>Eukaryota</taxon>
        <taxon>Metazoa</taxon>
        <taxon>Spiralia</taxon>
        <taxon>Lophotrochozoa</taxon>
        <taxon>Mollusca</taxon>
        <taxon>Cephalopoda</taxon>
        <taxon>Coleoidea</taxon>
        <taxon>Octopodiformes</taxon>
        <taxon>Octopoda</taxon>
        <taxon>Incirrata</taxon>
        <taxon>Octopodidae</taxon>
        <taxon>Octopus</taxon>
    </lineage>
</organism>
<evidence type="ECO:0000313" key="1">
    <source>
        <dbReference type="EMBL" id="CAI9717351.1"/>
    </source>
</evidence>